<name>A0A2H0NCY8_9BACT</name>
<dbReference type="Proteomes" id="UP000228867">
    <property type="component" value="Unassembled WGS sequence"/>
</dbReference>
<dbReference type="GO" id="GO:0005576">
    <property type="term" value="C:extracellular region"/>
    <property type="evidence" value="ECO:0007669"/>
    <property type="project" value="UniProtKB-SubCell"/>
</dbReference>
<organism evidence="4 5">
    <name type="scientific">Candidatus Jorgensenbacteria bacterium CG11_big_fil_rev_8_21_14_0_20_38_23</name>
    <dbReference type="NCBI Taxonomy" id="1974594"/>
    <lineage>
        <taxon>Bacteria</taxon>
        <taxon>Candidatus Joergenseniibacteriota</taxon>
    </lineage>
</organism>
<evidence type="ECO:0000313" key="5">
    <source>
        <dbReference type="Proteomes" id="UP000228867"/>
    </source>
</evidence>
<evidence type="ECO:0000256" key="1">
    <source>
        <dbReference type="ARBA" id="ARBA00004613"/>
    </source>
</evidence>
<dbReference type="AlphaFoldDB" id="A0A2H0NCY8"/>
<dbReference type="GO" id="GO:0005126">
    <property type="term" value="F:cytokine receptor binding"/>
    <property type="evidence" value="ECO:0007669"/>
    <property type="project" value="InterPro"/>
</dbReference>
<keyword evidence="2" id="KW-0964">Secreted</keyword>
<reference evidence="4 5" key="1">
    <citation type="submission" date="2017-09" db="EMBL/GenBank/DDBJ databases">
        <title>Depth-based differentiation of microbial function through sediment-hosted aquifers and enrichment of novel symbionts in the deep terrestrial subsurface.</title>
        <authorList>
            <person name="Probst A.J."/>
            <person name="Ladd B."/>
            <person name="Jarett J.K."/>
            <person name="Geller-Mcgrath D.E."/>
            <person name="Sieber C.M."/>
            <person name="Emerson J.B."/>
            <person name="Anantharaman K."/>
            <person name="Thomas B.C."/>
            <person name="Malmstrom R."/>
            <person name="Stieglmeier M."/>
            <person name="Klingl A."/>
            <person name="Woyke T."/>
            <person name="Ryan C.M."/>
            <person name="Banfield J.F."/>
        </authorList>
    </citation>
    <scope>NUCLEOTIDE SEQUENCE [LARGE SCALE GENOMIC DNA]</scope>
    <source>
        <strain evidence="4">CG11_big_fil_rev_8_21_14_0_20_38_23</strain>
    </source>
</reference>
<dbReference type="InterPro" id="IPR000471">
    <property type="entry name" value="Interferon_alpha/beta/delta"/>
</dbReference>
<dbReference type="EMBL" id="PCWR01000048">
    <property type="protein sequence ID" value="PIR06758.1"/>
    <property type="molecule type" value="Genomic_DNA"/>
</dbReference>
<keyword evidence="3" id="KW-1015">Disulfide bond</keyword>
<comment type="caution">
    <text evidence="4">The sequence shown here is derived from an EMBL/GenBank/DDBJ whole genome shotgun (WGS) entry which is preliminary data.</text>
</comment>
<gene>
    <name evidence="4" type="ORF">COV54_02140</name>
</gene>
<comment type="subcellular location">
    <subcellularLocation>
        <location evidence="1">Secreted</location>
    </subcellularLocation>
</comment>
<sequence length="81" mass="8966">MIQNYFNNVKRFLGSLISNACAWEGWGKGLYFFSFFKIGGSPAKRAMQAGKKEGVWGKEFLPACLGFALKFFERADGGASN</sequence>
<evidence type="ECO:0000313" key="4">
    <source>
        <dbReference type="EMBL" id="PIR06758.1"/>
    </source>
</evidence>
<protein>
    <submittedName>
        <fullName evidence="4">Uncharacterized protein</fullName>
    </submittedName>
</protein>
<evidence type="ECO:0000256" key="3">
    <source>
        <dbReference type="ARBA" id="ARBA00023157"/>
    </source>
</evidence>
<accession>A0A2H0NCY8</accession>
<dbReference type="GO" id="GO:0006952">
    <property type="term" value="P:defense response"/>
    <property type="evidence" value="ECO:0007669"/>
    <property type="project" value="InterPro"/>
</dbReference>
<dbReference type="PROSITE" id="PS00252">
    <property type="entry name" value="INTERFERON_A_B_D"/>
    <property type="match status" value="1"/>
</dbReference>
<evidence type="ECO:0000256" key="2">
    <source>
        <dbReference type="ARBA" id="ARBA00022525"/>
    </source>
</evidence>
<proteinExistence type="predicted"/>